<dbReference type="Gene3D" id="3.40.50.720">
    <property type="entry name" value="NAD(P)-binding Rossmann-like Domain"/>
    <property type="match status" value="1"/>
</dbReference>
<keyword evidence="4" id="KW-1185">Reference proteome</keyword>
<dbReference type="GO" id="GO:0000166">
    <property type="term" value="F:nucleotide binding"/>
    <property type="evidence" value="ECO:0007669"/>
    <property type="project" value="InterPro"/>
</dbReference>
<comment type="caution">
    <text evidence="3">The sequence shown here is derived from an EMBL/GenBank/DDBJ whole genome shotgun (WGS) entry which is preliminary data.</text>
</comment>
<dbReference type="Proteomes" id="UP000017148">
    <property type="component" value="Unassembled WGS sequence"/>
</dbReference>
<reference evidence="3 4" key="1">
    <citation type="journal article" date="2013" name="Environ. Microbiol.">
        <title>Genome analysis of Chitinivibrio alkaliphilus gen. nov., sp. nov., a novel extremely haloalkaliphilic anaerobic chitinolytic bacterium from the candidate phylum Termite Group 3.</title>
        <authorList>
            <person name="Sorokin D.Y."/>
            <person name="Gumerov V.M."/>
            <person name="Rakitin A.L."/>
            <person name="Beletsky A.V."/>
            <person name="Damste J.S."/>
            <person name="Muyzer G."/>
            <person name="Mardanov A.V."/>
            <person name="Ravin N.V."/>
        </authorList>
    </citation>
    <scope>NUCLEOTIDE SEQUENCE [LARGE SCALE GENOMIC DNA]</scope>
    <source>
        <strain evidence="3 4">ACht1</strain>
    </source>
</reference>
<gene>
    <name evidence="3" type="ORF">CALK_1498</name>
</gene>
<dbReference type="InterPro" id="IPR000683">
    <property type="entry name" value="Gfo/Idh/MocA-like_OxRdtase_N"/>
</dbReference>
<accession>U7D538</accession>
<feature type="domain" description="Gfo/Idh/MocA-like oxidoreductase N-terminal" evidence="2">
    <location>
        <begin position="11"/>
        <end position="127"/>
    </location>
</feature>
<dbReference type="PANTHER" id="PTHR43818">
    <property type="entry name" value="BCDNA.GH03377"/>
    <property type="match status" value="1"/>
</dbReference>
<dbReference type="eggNOG" id="COG0673">
    <property type="taxonomic scope" value="Bacteria"/>
</dbReference>
<dbReference type="EMBL" id="ASJR01000011">
    <property type="protein sequence ID" value="ERP31634.1"/>
    <property type="molecule type" value="Genomic_DNA"/>
</dbReference>
<keyword evidence="1" id="KW-0560">Oxidoreductase</keyword>
<evidence type="ECO:0000256" key="1">
    <source>
        <dbReference type="ARBA" id="ARBA00023002"/>
    </source>
</evidence>
<dbReference type="InterPro" id="IPR050463">
    <property type="entry name" value="Gfo/Idh/MocA_oxidrdct_glycsds"/>
</dbReference>
<dbReference type="Pfam" id="PF01408">
    <property type="entry name" value="GFO_IDH_MocA"/>
    <property type="match status" value="1"/>
</dbReference>
<sequence>MKEEKMAKYSVMVIGLGKRGGHHVQHFNAHPDFEVTAVCDINEKQIDAVVQEHNLPDSVVRGTDAKSVAMEAKPDVLAFMTLPNIRKMFVELGAECGAKMIAFEKPVALTSEEGLEIKEIIEKSGLKAVLSYQHRYGTHYQAVKDIVDSGKIGEVTDIYANAMGWPAHMFTHMLHYSRWYAGNPKGEWVIANAAGKNKLSSPDHHLSPDYLAGIVNFENGVHGVYEVGAGQPDVKHVGKWFGKNRIGVKGTKGYAEAYTNGGYKAVTPEGVIEGEGAMDYHKDMPGYIQDIADDLNGVQPHPCNFENAWENFSIWQSMYRSALDGGQVSLPLTEGRNEVEEFRKTLRDTPVLPSFESDETKEQFGL</sequence>
<dbReference type="STRING" id="1313304.CALK_1498"/>
<dbReference type="InterPro" id="IPR036291">
    <property type="entry name" value="NAD(P)-bd_dom_sf"/>
</dbReference>
<evidence type="ECO:0000313" key="3">
    <source>
        <dbReference type="EMBL" id="ERP31634.1"/>
    </source>
</evidence>
<evidence type="ECO:0000313" key="4">
    <source>
        <dbReference type="Proteomes" id="UP000017148"/>
    </source>
</evidence>
<proteinExistence type="predicted"/>
<name>U7D538_9BACT</name>
<dbReference type="AlphaFoldDB" id="U7D538"/>
<dbReference type="GO" id="GO:0016491">
    <property type="term" value="F:oxidoreductase activity"/>
    <property type="evidence" value="ECO:0007669"/>
    <property type="project" value="UniProtKB-KW"/>
</dbReference>
<evidence type="ECO:0000259" key="2">
    <source>
        <dbReference type="Pfam" id="PF01408"/>
    </source>
</evidence>
<organism evidence="3 4">
    <name type="scientific">Chitinivibrio alkaliphilus ACht1</name>
    <dbReference type="NCBI Taxonomy" id="1313304"/>
    <lineage>
        <taxon>Bacteria</taxon>
        <taxon>Pseudomonadati</taxon>
        <taxon>Fibrobacterota</taxon>
        <taxon>Chitinivibrionia</taxon>
        <taxon>Chitinivibrionales</taxon>
        <taxon>Chitinivibrionaceae</taxon>
        <taxon>Chitinivibrio</taxon>
    </lineage>
</organism>
<dbReference type="SUPFAM" id="SSF51735">
    <property type="entry name" value="NAD(P)-binding Rossmann-fold domains"/>
    <property type="match status" value="1"/>
</dbReference>
<dbReference type="SUPFAM" id="SSF55347">
    <property type="entry name" value="Glyceraldehyde-3-phosphate dehydrogenase-like, C-terminal domain"/>
    <property type="match status" value="1"/>
</dbReference>
<dbReference type="PANTHER" id="PTHR43818:SF11">
    <property type="entry name" value="BCDNA.GH03377"/>
    <property type="match status" value="1"/>
</dbReference>
<dbReference type="Gene3D" id="3.30.360.10">
    <property type="entry name" value="Dihydrodipicolinate Reductase, domain 2"/>
    <property type="match status" value="1"/>
</dbReference>
<protein>
    <submittedName>
        <fullName evidence="3">Oxidoreductase domain protein</fullName>
    </submittedName>
</protein>